<evidence type="ECO:0000313" key="1">
    <source>
        <dbReference type="EMBL" id="KAG7091827.1"/>
    </source>
</evidence>
<reference evidence="1" key="1">
    <citation type="journal article" date="2021" name="Genome Biol. Evol.">
        <title>The assembled and annotated genome of the fairy-ring fungus Marasmius oreades.</title>
        <authorList>
            <person name="Hiltunen M."/>
            <person name="Ament-Velasquez S.L."/>
            <person name="Johannesson H."/>
        </authorList>
    </citation>
    <scope>NUCLEOTIDE SEQUENCE</scope>
    <source>
        <strain evidence="1">03SP1</strain>
    </source>
</reference>
<dbReference type="GeneID" id="66077307"/>
<sequence length="107" mass="12540">MGMYRNHEMEPFLRHQNHHHILFSAWLVTSYADEDSKPRRSRVNESRSVTWRTTRLHQAQNQIPIPVFLICNAYYLSAYAAENSTVEQRGVLVKFFILISTMVGSRS</sequence>
<comment type="caution">
    <text evidence="1">The sequence shown here is derived from an EMBL/GenBank/DDBJ whole genome shotgun (WGS) entry which is preliminary data.</text>
</comment>
<organism evidence="1 2">
    <name type="scientific">Marasmius oreades</name>
    <name type="common">fairy-ring Marasmius</name>
    <dbReference type="NCBI Taxonomy" id="181124"/>
    <lineage>
        <taxon>Eukaryota</taxon>
        <taxon>Fungi</taxon>
        <taxon>Dikarya</taxon>
        <taxon>Basidiomycota</taxon>
        <taxon>Agaricomycotina</taxon>
        <taxon>Agaricomycetes</taxon>
        <taxon>Agaricomycetidae</taxon>
        <taxon>Agaricales</taxon>
        <taxon>Marasmiineae</taxon>
        <taxon>Marasmiaceae</taxon>
        <taxon>Marasmius</taxon>
    </lineage>
</organism>
<evidence type="ECO:0000313" key="2">
    <source>
        <dbReference type="Proteomes" id="UP001049176"/>
    </source>
</evidence>
<protein>
    <submittedName>
        <fullName evidence="1">Uncharacterized protein</fullName>
    </submittedName>
</protein>
<gene>
    <name evidence="1" type="ORF">E1B28_008231</name>
</gene>
<accession>A0A9P7RY38</accession>
<dbReference type="EMBL" id="CM032185">
    <property type="protein sequence ID" value="KAG7091827.1"/>
    <property type="molecule type" value="Genomic_DNA"/>
</dbReference>
<name>A0A9P7RY38_9AGAR</name>
<dbReference type="AlphaFoldDB" id="A0A9P7RY38"/>
<dbReference type="KEGG" id="more:E1B28_008231"/>
<dbReference type="Proteomes" id="UP001049176">
    <property type="component" value="Chromosome 5"/>
</dbReference>
<proteinExistence type="predicted"/>
<keyword evidence="2" id="KW-1185">Reference proteome</keyword>
<dbReference type="RefSeq" id="XP_043008297.1">
    <property type="nucleotide sequence ID" value="XM_043153014.1"/>
</dbReference>